<feature type="domain" description="Lipoyl-binding" evidence="9">
    <location>
        <begin position="73"/>
        <end position="149"/>
    </location>
</feature>
<evidence type="ECO:0000256" key="4">
    <source>
        <dbReference type="ARBA" id="ARBA00022832"/>
    </source>
</evidence>
<name>A0A9D1M0J6_9FIRM</name>
<dbReference type="Gene3D" id="2.40.50.100">
    <property type="match status" value="1"/>
</dbReference>
<evidence type="ECO:0000256" key="3">
    <source>
        <dbReference type="ARBA" id="ARBA00022516"/>
    </source>
</evidence>
<dbReference type="PRINTS" id="PR01071">
    <property type="entry name" value="ACOABIOTINCC"/>
</dbReference>
<proteinExistence type="predicted"/>
<evidence type="ECO:0000256" key="8">
    <source>
        <dbReference type="RuleBase" id="RU364072"/>
    </source>
</evidence>
<keyword evidence="3 8" id="KW-0444">Lipid biosynthesis</keyword>
<dbReference type="AlphaFoldDB" id="A0A9D1M0J6"/>
<comment type="pathway">
    <text evidence="1 8">Lipid metabolism; fatty acid biosynthesis.</text>
</comment>
<comment type="caution">
    <text evidence="10">The sequence shown here is derived from an EMBL/GenBank/DDBJ whole genome shotgun (WGS) entry which is preliminary data.</text>
</comment>
<organism evidence="10 11">
    <name type="scientific">Candidatus Merdicola faecigallinarum</name>
    <dbReference type="NCBI Taxonomy" id="2840862"/>
    <lineage>
        <taxon>Bacteria</taxon>
        <taxon>Bacillati</taxon>
        <taxon>Bacillota</taxon>
        <taxon>Clostridia</taxon>
        <taxon>Candidatus Merdicola</taxon>
    </lineage>
</organism>
<dbReference type="NCBIfam" id="TIGR00531">
    <property type="entry name" value="BCCP"/>
    <property type="match status" value="1"/>
</dbReference>
<comment type="function">
    <text evidence="8">This protein is a component of the acetyl coenzyme A carboxylase complex; first, biotin carboxylase catalyzes the carboxylation of the carrier protein and then the transcarboxylase transfers the carboxyl group to form malonyl-CoA.</text>
</comment>
<evidence type="ECO:0000256" key="2">
    <source>
        <dbReference type="ARBA" id="ARBA00017562"/>
    </source>
</evidence>
<dbReference type="InterPro" id="IPR000089">
    <property type="entry name" value="Biotin_lipoyl"/>
</dbReference>
<reference evidence="10" key="1">
    <citation type="submission" date="2020-10" db="EMBL/GenBank/DDBJ databases">
        <authorList>
            <person name="Gilroy R."/>
        </authorList>
    </citation>
    <scope>NUCLEOTIDE SEQUENCE</scope>
    <source>
        <strain evidence="10">CHK195-15760</strain>
    </source>
</reference>
<dbReference type="EMBL" id="DVNH01000015">
    <property type="protein sequence ID" value="HIU51347.1"/>
    <property type="molecule type" value="Genomic_DNA"/>
</dbReference>
<dbReference type="SUPFAM" id="SSF51230">
    <property type="entry name" value="Single hybrid motif"/>
    <property type="match status" value="1"/>
</dbReference>
<dbReference type="GO" id="GO:0003989">
    <property type="term" value="F:acetyl-CoA carboxylase activity"/>
    <property type="evidence" value="ECO:0007669"/>
    <property type="project" value="InterPro"/>
</dbReference>
<dbReference type="Pfam" id="PF00364">
    <property type="entry name" value="Biotin_lipoyl"/>
    <property type="match status" value="1"/>
</dbReference>
<gene>
    <name evidence="10" type="primary">accB</name>
    <name evidence="10" type="ORF">IAB70_01780</name>
</gene>
<dbReference type="GO" id="GO:0009317">
    <property type="term" value="C:acetyl-CoA carboxylase complex"/>
    <property type="evidence" value="ECO:0007669"/>
    <property type="project" value="InterPro"/>
</dbReference>
<keyword evidence="7 8" id="KW-0092">Biotin</keyword>
<evidence type="ECO:0000313" key="10">
    <source>
        <dbReference type="EMBL" id="HIU51347.1"/>
    </source>
</evidence>
<evidence type="ECO:0000256" key="5">
    <source>
        <dbReference type="ARBA" id="ARBA00023098"/>
    </source>
</evidence>
<protein>
    <recommendedName>
        <fullName evidence="2 8">Biotin carboxyl carrier protein of acetyl-CoA carboxylase</fullName>
    </recommendedName>
</protein>
<dbReference type="PANTHER" id="PTHR45266">
    <property type="entry name" value="OXALOACETATE DECARBOXYLASE ALPHA CHAIN"/>
    <property type="match status" value="1"/>
</dbReference>
<dbReference type="PANTHER" id="PTHR45266:SF3">
    <property type="entry name" value="OXALOACETATE DECARBOXYLASE ALPHA CHAIN"/>
    <property type="match status" value="1"/>
</dbReference>
<dbReference type="FunFam" id="2.40.50.100:FF:000003">
    <property type="entry name" value="Acetyl-CoA carboxylase biotin carboxyl carrier protein"/>
    <property type="match status" value="1"/>
</dbReference>
<dbReference type="InterPro" id="IPR001249">
    <property type="entry name" value="AcCoA_biotinCC"/>
</dbReference>
<evidence type="ECO:0000313" key="11">
    <source>
        <dbReference type="Proteomes" id="UP000824093"/>
    </source>
</evidence>
<dbReference type="GO" id="GO:0006633">
    <property type="term" value="P:fatty acid biosynthetic process"/>
    <property type="evidence" value="ECO:0007669"/>
    <property type="project" value="UniProtKB-KW"/>
</dbReference>
<dbReference type="PROSITE" id="PS00188">
    <property type="entry name" value="BIOTIN"/>
    <property type="match status" value="1"/>
</dbReference>
<dbReference type="InterPro" id="IPR011053">
    <property type="entry name" value="Single_hybrid_motif"/>
</dbReference>
<dbReference type="PROSITE" id="PS50968">
    <property type="entry name" value="BIOTINYL_LIPOYL"/>
    <property type="match status" value="1"/>
</dbReference>
<keyword evidence="5 8" id="KW-0443">Lipid metabolism</keyword>
<reference evidence="10" key="2">
    <citation type="journal article" date="2021" name="PeerJ">
        <title>Extensive microbial diversity within the chicken gut microbiome revealed by metagenomics and culture.</title>
        <authorList>
            <person name="Gilroy R."/>
            <person name="Ravi A."/>
            <person name="Getino M."/>
            <person name="Pursley I."/>
            <person name="Horton D.L."/>
            <person name="Alikhan N.F."/>
            <person name="Baker D."/>
            <person name="Gharbi K."/>
            <person name="Hall N."/>
            <person name="Watson M."/>
            <person name="Adriaenssens E.M."/>
            <person name="Foster-Nyarko E."/>
            <person name="Jarju S."/>
            <person name="Secka A."/>
            <person name="Antonio M."/>
            <person name="Oren A."/>
            <person name="Chaudhuri R.R."/>
            <person name="La Ragione R."/>
            <person name="Hildebrand F."/>
            <person name="Pallen M.J."/>
        </authorList>
    </citation>
    <scope>NUCLEOTIDE SEQUENCE</scope>
    <source>
        <strain evidence="10">CHK195-15760</strain>
    </source>
</reference>
<dbReference type="InterPro" id="IPR050709">
    <property type="entry name" value="Biotin_Carboxyl_Carrier/Decarb"/>
</dbReference>
<accession>A0A9D1M0J6</accession>
<evidence type="ECO:0000259" key="9">
    <source>
        <dbReference type="PROSITE" id="PS50968"/>
    </source>
</evidence>
<dbReference type="CDD" id="cd06850">
    <property type="entry name" value="biotinyl_domain"/>
    <property type="match status" value="1"/>
</dbReference>
<evidence type="ECO:0000256" key="1">
    <source>
        <dbReference type="ARBA" id="ARBA00005194"/>
    </source>
</evidence>
<evidence type="ECO:0000256" key="7">
    <source>
        <dbReference type="ARBA" id="ARBA00023267"/>
    </source>
</evidence>
<keyword evidence="6 8" id="KW-0275">Fatty acid biosynthesis</keyword>
<keyword evidence="4 8" id="KW-0276">Fatty acid metabolism</keyword>
<sequence length="150" mass="16761">MNYEDIKKILDDMGNSKIDSLDIEFPDGTKLSMKKNQTLVTGVAQEVKPLAQVNVNTNAKNETNIDTEAEENLKEVKSPMVGTFYTSPSPNAEPFVKKGDHVKKGQVLCVVEAMKLMNEIESEFDGEIVEVCVKNEDMVEYGTPLFKIKE</sequence>
<dbReference type="Proteomes" id="UP000824093">
    <property type="component" value="Unassembled WGS sequence"/>
</dbReference>
<dbReference type="InterPro" id="IPR001882">
    <property type="entry name" value="Biotin_BS"/>
</dbReference>
<evidence type="ECO:0000256" key="6">
    <source>
        <dbReference type="ARBA" id="ARBA00023160"/>
    </source>
</evidence>